<keyword evidence="4 6" id="KW-1133">Transmembrane helix</keyword>
<feature type="domain" description="EF-hand" evidence="7">
    <location>
        <begin position="194"/>
        <end position="229"/>
    </location>
</feature>
<evidence type="ECO:0000256" key="2">
    <source>
        <dbReference type="ARBA" id="ARBA00022448"/>
    </source>
</evidence>
<dbReference type="PANTHER" id="PTHR48041">
    <property type="entry name" value="ABC TRANSPORTER G FAMILY MEMBER 28"/>
    <property type="match status" value="1"/>
</dbReference>
<dbReference type="InterPro" id="IPR050352">
    <property type="entry name" value="ABCG_transporters"/>
</dbReference>
<dbReference type="PANTHER" id="PTHR48041:SF139">
    <property type="entry name" value="PROTEIN SCARLET"/>
    <property type="match status" value="1"/>
</dbReference>
<dbReference type="GO" id="GO:0005509">
    <property type="term" value="F:calcium ion binding"/>
    <property type="evidence" value="ECO:0007669"/>
    <property type="project" value="InterPro"/>
</dbReference>
<evidence type="ECO:0000256" key="5">
    <source>
        <dbReference type="ARBA" id="ARBA00023136"/>
    </source>
</evidence>
<dbReference type="InterPro" id="IPR011992">
    <property type="entry name" value="EF-hand-dom_pair"/>
</dbReference>
<proteinExistence type="predicted"/>
<evidence type="ECO:0000256" key="3">
    <source>
        <dbReference type="ARBA" id="ARBA00022692"/>
    </source>
</evidence>
<feature type="transmembrane region" description="Helical" evidence="6">
    <location>
        <begin position="494"/>
        <end position="515"/>
    </location>
</feature>
<dbReference type="SUPFAM" id="SSF47473">
    <property type="entry name" value="EF-hand"/>
    <property type="match status" value="1"/>
</dbReference>
<keyword evidence="2" id="KW-0813">Transport</keyword>
<comment type="subcellular location">
    <subcellularLocation>
        <location evidence="1">Membrane</location>
        <topology evidence="1">Multi-pass membrane protein</topology>
    </subcellularLocation>
</comment>
<dbReference type="GO" id="GO:0016020">
    <property type="term" value="C:membrane"/>
    <property type="evidence" value="ECO:0007669"/>
    <property type="project" value="UniProtKB-SubCell"/>
</dbReference>
<feature type="transmembrane region" description="Helical" evidence="6">
    <location>
        <begin position="584"/>
        <end position="607"/>
    </location>
</feature>
<organism evidence="8 9">
    <name type="scientific">Cymbomonas tetramitiformis</name>
    <dbReference type="NCBI Taxonomy" id="36881"/>
    <lineage>
        <taxon>Eukaryota</taxon>
        <taxon>Viridiplantae</taxon>
        <taxon>Chlorophyta</taxon>
        <taxon>Pyramimonadophyceae</taxon>
        <taxon>Pyramimonadales</taxon>
        <taxon>Pyramimonadaceae</taxon>
        <taxon>Cymbomonas</taxon>
    </lineage>
</organism>
<feature type="transmembrane region" description="Helical" evidence="6">
    <location>
        <begin position="425"/>
        <end position="452"/>
    </location>
</feature>
<reference evidence="8 9" key="1">
    <citation type="journal article" date="2015" name="Genome Biol. Evol.">
        <title>Comparative Genomics of a Bacterivorous Green Alga Reveals Evolutionary Causalities and Consequences of Phago-Mixotrophic Mode of Nutrition.</title>
        <authorList>
            <person name="Burns J.A."/>
            <person name="Paasch A."/>
            <person name="Narechania A."/>
            <person name="Kim E."/>
        </authorList>
    </citation>
    <scope>NUCLEOTIDE SEQUENCE [LARGE SCALE GENOMIC DNA]</scope>
    <source>
        <strain evidence="8 9">PLY_AMNH</strain>
    </source>
</reference>
<evidence type="ECO:0000256" key="4">
    <source>
        <dbReference type="ARBA" id="ARBA00022989"/>
    </source>
</evidence>
<accession>A0AAE0GAI9</accession>
<gene>
    <name evidence="8" type="ORF">CYMTET_17123</name>
</gene>
<evidence type="ECO:0000256" key="1">
    <source>
        <dbReference type="ARBA" id="ARBA00004141"/>
    </source>
</evidence>
<feature type="transmembrane region" description="Helical" evidence="6">
    <location>
        <begin position="464"/>
        <end position="488"/>
    </location>
</feature>
<dbReference type="PROSITE" id="PS50222">
    <property type="entry name" value="EF_HAND_2"/>
    <property type="match status" value="1"/>
</dbReference>
<feature type="non-terminal residue" evidence="8">
    <location>
        <position position="1"/>
    </location>
</feature>
<feature type="transmembrane region" description="Helical" evidence="6">
    <location>
        <begin position="349"/>
        <end position="368"/>
    </location>
</feature>
<comment type="caution">
    <text evidence="8">The sequence shown here is derived from an EMBL/GenBank/DDBJ whole genome shotgun (WGS) entry which is preliminary data.</text>
</comment>
<dbReference type="Proteomes" id="UP001190700">
    <property type="component" value="Unassembled WGS sequence"/>
</dbReference>
<keyword evidence="5 6" id="KW-0472">Membrane</keyword>
<dbReference type="InterPro" id="IPR013525">
    <property type="entry name" value="ABC2_TM"/>
</dbReference>
<keyword evidence="3 6" id="KW-0812">Transmembrane</keyword>
<sequence length="686" mass="78230">YLLMVTMTSDIPRLRTFAERVLRSDRTFKSFLEIYADFSGCIDLANLDDFNLQDLLQREMSASSDANKRSGQNLIIAITQAANQLSDTRWVRTLHTEFAFRCEGHKGNIGLKDSAQSQHEMFSLTRVEALDVLKVMGFDKVFGETMCEAILDVVSSHPHQLPAEKQPADDTIPYFVITRFLILLISEMMPDDEMERMCSERFFDSLDRDVDGIISFDELAENFENLFVIGLQTRNLVSDQGMQQKERFKQVVVKPMHTLILAAAPGDQVTYTHYKNFMEMRIALREHIKESAGTATQNRMLLAEKNHGEQFDRAALDYRNRISSKADAIQSFRILFKRNFHVFRADPKGFKTMVIQIISLTSMYSLLFRDQDRTQDNYTNVVNCIFILCIFLLMIPMNLTVVAFPSEKPIILREVTNGSYDALPFFVAKTIFLCITKGVVPLVVGSVGYFAVGIYPEITLENFLTFLIPIFQMFIWSSMTGLALGILVESAETASAMMMPIITLCIMASGCVITYTNIPEYFVWAYFINMFQYNFSALMVNTFDGYDFKGCESDYDPDEEECIFGADADGSDVLKKYDIQFDTYWPTIGYITLINILTIIGTYALLYSRLKITLVRKANVDVAEEEEARLSGYFGQFLQDFESMCYIFGKPYAMRVQPGPKPFRGCEAACEERVCNLLLARRGEGL</sequence>
<dbReference type="Pfam" id="PF01061">
    <property type="entry name" value="ABC2_membrane"/>
    <property type="match status" value="1"/>
</dbReference>
<evidence type="ECO:0000259" key="7">
    <source>
        <dbReference type="PROSITE" id="PS50222"/>
    </source>
</evidence>
<protein>
    <recommendedName>
        <fullName evidence="7">EF-hand domain-containing protein</fullName>
    </recommendedName>
</protein>
<evidence type="ECO:0000313" key="9">
    <source>
        <dbReference type="Proteomes" id="UP001190700"/>
    </source>
</evidence>
<dbReference type="EMBL" id="LGRX02007569">
    <property type="protein sequence ID" value="KAK3274705.1"/>
    <property type="molecule type" value="Genomic_DNA"/>
</dbReference>
<dbReference type="GO" id="GO:0140359">
    <property type="term" value="F:ABC-type transporter activity"/>
    <property type="evidence" value="ECO:0007669"/>
    <property type="project" value="InterPro"/>
</dbReference>
<dbReference type="InterPro" id="IPR002048">
    <property type="entry name" value="EF_hand_dom"/>
</dbReference>
<keyword evidence="9" id="KW-1185">Reference proteome</keyword>
<feature type="transmembrane region" description="Helical" evidence="6">
    <location>
        <begin position="522"/>
        <end position="540"/>
    </location>
</feature>
<feature type="transmembrane region" description="Helical" evidence="6">
    <location>
        <begin position="380"/>
        <end position="405"/>
    </location>
</feature>
<evidence type="ECO:0000313" key="8">
    <source>
        <dbReference type="EMBL" id="KAK3274705.1"/>
    </source>
</evidence>
<evidence type="ECO:0000256" key="6">
    <source>
        <dbReference type="SAM" id="Phobius"/>
    </source>
</evidence>
<name>A0AAE0GAI9_9CHLO</name>
<dbReference type="AlphaFoldDB" id="A0AAE0GAI9"/>